<dbReference type="SUPFAM" id="SSF54909">
    <property type="entry name" value="Dimeric alpha+beta barrel"/>
    <property type="match status" value="1"/>
</dbReference>
<dbReference type="STRING" id="665126.ABB55_20635"/>
<organism evidence="1 2">
    <name type="scientific">Prosthecodimorpha hirschii</name>
    <dbReference type="NCBI Taxonomy" id="665126"/>
    <lineage>
        <taxon>Bacteria</taxon>
        <taxon>Pseudomonadati</taxon>
        <taxon>Pseudomonadota</taxon>
        <taxon>Alphaproteobacteria</taxon>
        <taxon>Hyphomicrobiales</taxon>
        <taxon>Ancalomicrobiaceae</taxon>
        <taxon>Prosthecodimorpha</taxon>
    </lineage>
</organism>
<dbReference type="Gene3D" id="3.30.70.100">
    <property type="match status" value="1"/>
</dbReference>
<keyword evidence="1" id="KW-0560">Oxidoreductase</keyword>
<dbReference type="Proteomes" id="UP000048984">
    <property type="component" value="Unassembled WGS sequence"/>
</dbReference>
<sequence>MLAFRPLDAAYPAQAQLALQTGPVALADLSTLDPADEPAFLTVWAEDAAVMKAHPGFISTQLPRGIGNRPTHSDHAVRESNAHFRTAFGSPEFQATFGAHPPSGIASRHLFAKVAVPGICVA</sequence>
<comment type="caution">
    <text evidence="1">The sequence shown here is derived from an EMBL/GenBank/DDBJ whole genome shotgun (WGS) entry which is preliminary data.</text>
</comment>
<reference evidence="1 2" key="1">
    <citation type="submission" date="2015-09" db="EMBL/GenBank/DDBJ databases">
        <authorList>
            <person name="Jackson K.R."/>
            <person name="Lunt B.L."/>
            <person name="Fisher J.N.B."/>
            <person name="Gardner A.V."/>
            <person name="Bailey M.E."/>
            <person name="Deus L.M."/>
            <person name="Earl A.S."/>
            <person name="Gibby P.D."/>
            <person name="Hartmann K.A."/>
            <person name="Liu J.E."/>
            <person name="Manci A.M."/>
            <person name="Nielsen D.A."/>
            <person name="Solomon M.B."/>
            <person name="Breakwell D.P."/>
            <person name="Burnett S.H."/>
            <person name="Grose J.H."/>
        </authorList>
    </citation>
    <scope>NUCLEOTIDE SEQUENCE [LARGE SCALE GENOMIC DNA]</scope>
    <source>
        <strain evidence="1 2">16</strain>
    </source>
</reference>
<protein>
    <submittedName>
        <fullName evidence="1">Antibiotic biosynthesis monooxygenase</fullName>
    </submittedName>
</protein>
<keyword evidence="2" id="KW-1185">Reference proteome</keyword>
<evidence type="ECO:0000313" key="2">
    <source>
        <dbReference type="Proteomes" id="UP000048984"/>
    </source>
</evidence>
<dbReference type="InterPro" id="IPR011008">
    <property type="entry name" value="Dimeric_a/b-barrel"/>
</dbReference>
<proteinExistence type="predicted"/>
<reference evidence="1 2" key="2">
    <citation type="submission" date="2015-10" db="EMBL/GenBank/DDBJ databases">
        <title>Draft Genome Sequence of Prosthecomicrobium hirschii ATCC 27832.</title>
        <authorList>
            <person name="Daniel J."/>
            <person name="Givan S.A."/>
            <person name="Brun Y.V."/>
            <person name="Brown P.J."/>
        </authorList>
    </citation>
    <scope>NUCLEOTIDE SEQUENCE [LARGE SCALE GENOMIC DNA]</scope>
    <source>
        <strain evidence="1 2">16</strain>
    </source>
</reference>
<keyword evidence="1" id="KW-0503">Monooxygenase</keyword>
<accession>A0A0P6VNC2</accession>
<dbReference type="GO" id="GO:0004497">
    <property type="term" value="F:monooxygenase activity"/>
    <property type="evidence" value="ECO:0007669"/>
    <property type="project" value="UniProtKB-KW"/>
</dbReference>
<evidence type="ECO:0000313" key="1">
    <source>
        <dbReference type="EMBL" id="KPL54320.1"/>
    </source>
</evidence>
<name>A0A0P6VNC2_9HYPH</name>
<dbReference type="AlphaFoldDB" id="A0A0P6VNC2"/>
<dbReference type="EMBL" id="LJYW01000001">
    <property type="protein sequence ID" value="KPL54320.1"/>
    <property type="molecule type" value="Genomic_DNA"/>
</dbReference>
<dbReference type="RefSeq" id="WP_054360488.1">
    <property type="nucleotide sequence ID" value="NZ_LJYW01000001.1"/>
</dbReference>
<gene>
    <name evidence="1" type="ORF">ABB55_20635</name>
</gene>